<keyword evidence="3" id="KW-1185">Reference proteome</keyword>
<sequence>MQRRSILDAGNNKPANNYDSKQIQISCISSPAEFPLIANFPLRFSVPKISDPTKSHFSLPHQSYRASLHLHSPTQRRVSSSNENGNFGNFATFGDLDLRLQTSRNEDDGREKQKRAFEVERREEEGLKWQRERKLATSSQDGIVEKKVDLRLNMFFRGRKKRMRYKSVGRSLSCENLNNRMTQTELMACEANK</sequence>
<comment type="caution">
    <text evidence="2">The sequence shown here is derived from an EMBL/GenBank/DDBJ whole genome shotgun (WGS) entry which is preliminary data.</text>
</comment>
<organism evidence="2 3">
    <name type="scientific">Nepenthes gracilis</name>
    <name type="common">Slender pitcher plant</name>
    <dbReference type="NCBI Taxonomy" id="150966"/>
    <lineage>
        <taxon>Eukaryota</taxon>
        <taxon>Viridiplantae</taxon>
        <taxon>Streptophyta</taxon>
        <taxon>Embryophyta</taxon>
        <taxon>Tracheophyta</taxon>
        <taxon>Spermatophyta</taxon>
        <taxon>Magnoliopsida</taxon>
        <taxon>eudicotyledons</taxon>
        <taxon>Gunneridae</taxon>
        <taxon>Pentapetalae</taxon>
        <taxon>Caryophyllales</taxon>
        <taxon>Nepenthaceae</taxon>
        <taxon>Nepenthes</taxon>
    </lineage>
</organism>
<accession>A0AAD3S2X2</accession>
<dbReference type="EMBL" id="BSYO01000004">
    <property type="protein sequence ID" value="GMH03186.1"/>
    <property type="molecule type" value="Genomic_DNA"/>
</dbReference>
<proteinExistence type="predicted"/>
<dbReference type="AlphaFoldDB" id="A0AAD3S2X2"/>
<evidence type="ECO:0000313" key="2">
    <source>
        <dbReference type="EMBL" id="GMH03186.1"/>
    </source>
</evidence>
<name>A0AAD3S2X2_NEPGR</name>
<feature type="region of interest" description="Disordered" evidence="1">
    <location>
        <begin position="101"/>
        <end position="123"/>
    </location>
</feature>
<evidence type="ECO:0000313" key="3">
    <source>
        <dbReference type="Proteomes" id="UP001279734"/>
    </source>
</evidence>
<protein>
    <submittedName>
        <fullName evidence="2">Uncharacterized protein</fullName>
    </submittedName>
</protein>
<feature type="compositionally biased region" description="Basic and acidic residues" evidence="1">
    <location>
        <begin position="104"/>
        <end position="123"/>
    </location>
</feature>
<reference evidence="2" key="1">
    <citation type="submission" date="2023-05" db="EMBL/GenBank/DDBJ databases">
        <title>Nepenthes gracilis genome sequencing.</title>
        <authorList>
            <person name="Fukushima K."/>
        </authorList>
    </citation>
    <scope>NUCLEOTIDE SEQUENCE</scope>
    <source>
        <strain evidence="2">SING2019-196</strain>
    </source>
</reference>
<dbReference type="Proteomes" id="UP001279734">
    <property type="component" value="Unassembled WGS sequence"/>
</dbReference>
<gene>
    <name evidence="2" type="ORF">Nepgr_005025</name>
</gene>
<evidence type="ECO:0000256" key="1">
    <source>
        <dbReference type="SAM" id="MobiDB-lite"/>
    </source>
</evidence>